<name>A0A9Q9B309_9PEZI</name>
<accession>A0A9Q9B309</accession>
<dbReference type="InterPro" id="IPR010323">
    <property type="entry name" value="DUF924"/>
</dbReference>
<dbReference type="Gene3D" id="1.25.40.10">
    <property type="entry name" value="Tetratricopeptide repeat domain"/>
    <property type="match status" value="1"/>
</dbReference>
<proteinExistence type="predicted"/>
<evidence type="ECO:0000313" key="1">
    <source>
        <dbReference type="EMBL" id="USW57250.1"/>
    </source>
</evidence>
<keyword evidence="2" id="KW-1185">Reference proteome</keyword>
<dbReference type="Gene3D" id="1.20.58.320">
    <property type="entry name" value="TPR-like"/>
    <property type="match status" value="1"/>
</dbReference>
<gene>
    <name evidence="1" type="ORF">Slin15195_G105690</name>
</gene>
<protein>
    <submittedName>
        <fullName evidence="1">Tetratricopeptide-like helical domain superfamily</fullName>
    </submittedName>
</protein>
<dbReference type="SUPFAM" id="SSF48452">
    <property type="entry name" value="TPR-like"/>
    <property type="match status" value="1"/>
</dbReference>
<reference evidence="1" key="1">
    <citation type="submission" date="2022-06" db="EMBL/GenBank/DDBJ databases">
        <title>Complete genome sequences of two strains of the flax pathogen Septoria linicola.</title>
        <authorList>
            <person name="Lapalu N."/>
            <person name="Simon A."/>
            <person name="Demenou B."/>
            <person name="Paumier D."/>
            <person name="Guillot M.-P."/>
            <person name="Gout L."/>
            <person name="Valade R."/>
        </authorList>
    </citation>
    <scope>NUCLEOTIDE SEQUENCE</scope>
    <source>
        <strain evidence="1">SE15195</strain>
    </source>
</reference>
<dbReference type="InterPro" id="IPR011990">
    <property type="entry name" value="TPR-like_helical_dom_sf"/>
</dbReference>
<dbReference type="EMBL" id="CP099426">
    <property type="protein sequence ID" value="USW57250.1"/>
    <property type="molecule type" value="Genomic_DNA"/>
</dbReference>
<sequence length="274" mass="31363">MAVPPQRFQLDRDIWNPSLYKSVRDYWFMGLEEDAKTQNDTTLKRWWGKGRSEQDLKDMDNEVHKMFGPAVKSIGPEKLSLPEWKGYEKELQQVEEIAAPLVAEVGTGKDGADTLLALILLLDQMPRHMFRSQDELKLVYNHYDRLAWSVYRSFKTPGVAASDNSPAANSWYRAHPVRNSWFLMPLIHSEHLASQEEALAAIQSWQKDAVDAGDDNVSQDLKSNEQASISHRNIVKQFGRFPHRNEGLGRMTTSEEAEWLKTGETFGVKQSSKE</sequence>
<dbReference type="Proteomes" id="UP001056384">
    <property type="component" value="Chromosome 9"/>
</dbReference>
<evidence type="ECO:0000313" key="2">
    <source>
        <dbReference type="Proteomes" id="UP001056384"/>
    </source>
</evidence>
<dbReference type="Pfam" id="PF06041">
    <property type="entry name" value="DUF924"/>
    <property type="match status" value="1"/>
</dbReference>
<dbReference type="AlphaFoldDB" id="A0A9Q9B309"/>
<organism evidence="1 2">
    <name type="scientific">Septoria linicola</name>
    <dbReference type="NCBI Taxonomy" id="215465"/>
    <lineage>
        <taxon>Eukaryota</taxon>
        <taxon>Fungi</taxon>
        <taxon>Dikarya</taxon>
        <taxon>Ascomycota</taxon>
        <taxon>Pezizomycotina</taxon>
        <taxon>Dothideomycetes</taxon>
        <taxon>Dothideomycetidae</taxon>
        <taxon>Mycosphaerellales</taxon>
        <taxon>Mycosphaerellaceae</taxon>
        <taxon>Septoria</taxon>
    </lineage>
</organism>